<name>A0A7C7D788_9FIRM</name>
<dbReference type="Pfam" id="PF00005">
    <property type="entry name" value="ABC_tran"/>
    <property type="match status" value="1"/>
</dbReference>
<protein>
    <submittedName>
        <fullName evidence="5">ABC transporter ATP-binding protein</fullName>
    </submittedName>
</protein>
<comment type="caution">
    <text evidence="5">The sequence shown here is derived from an EMBL/GenBank/DDBJ whole genome shotgun (WGS) entry which is preliminary data.</text>
</comment>
<dbReference type="SUPFAM" id="SSF52540">
    <property type="entry name" value="P-loop containing nucleoside triphosphate hydrolases"/>
    <property type="match status" value="1"/>
</dbReference>
<evidence type="ECO:0000313" key="6">
    <source>
        <dbReference type="Proteomes" id="UP000553059"/>
    </source>
</evidence>
<accession>A0A7C7D788</accession>
<dbReference type="GO" id="GO:0016887">
    <property type="term" value="F:ATP hydrolysis activity"/>
    <property type="evidence" value="ECO:0007669"/>
    <property type="project" value="InterPro"/>
</dbReference>
<sequence>MLKTLIKQKKSKKNSPGPEDPNCVLVRHVNKFFGKKHVLKDIDLEIPYGQIYGLLGPSGCGKTTVVKIIAGILEATSGEAYVLGEKMPQLCLMNKVGYMAQSDALYGTLTAEENLLFFGAIYGMSKGEIKKRTVEVMELVNLTEHLHKPVQAFSGGMKRRLSLAIAILHNPPVLVLDEPTVGIDPLLRKDIWAELNTLAGQGATILVTTHVMDEADKCHNLAMMRDGRLIAKGTSRELQERIGVNSIEEAFIYYGGQHDES</sequence>
<dbReference type="PANTHER" id="PTHR43038:SF3">
    <property type="entry name" value="ABC TRANSPORTER G FAMILY MEMBER 20 ISOFORM X1"/>
    <property type="match status" value="1"/>
</dbReference>
<dbReference type="InterPro" id="IPR003439">
    <property type="entry name" value="ABC_transporter-like_ATP-bd"/>
</dbReference>
<dbReference type="InterPro" id="IPR017871">
    <property type="entry name" value="ABC_transporter-like_CS"/>
</dbReference>
<dbReference type="AlphaFoldDB" id="A0A7C7D788"/>
<evidence type="ECO:0000313" key="5">
    <source>
        <dbReference type="EMBL" id="HHY27976.1"/>
    </source>
</evidence>
<evidence type="ECO:0000256" key="1">
    <source>
        <dbReference type="ARBA" id="ARBA00022741"/>
    </source>
</evidence>
<keyword evidence="2 5" id="KW-0067">ATP-binding</keyword>
<evidence type="ECO:0000259" key="4">
    <source>
        <dbReference type="PROSITE" id="PS50893"/>
    </source>
</evidence>
<dbReference type="PANTHER" id="PTHR43038">
    <property type="entry name" value="ATP-BINDING CASSETTE, SUB-FAMILY H, MEMBER 1"/>
    <property type="match status" value="1"/>
</dbReference>
<dbReference type="Proteomes" id="UP000553059">
    <property type="component" value="Unassembled WGS sequence"/>
</dbReference>
<feature type="domain" description="ABC transporter" evidence="4">
    <location>
        <begin position="24"/>
        <end position="251"/>
    </location>
</feature>
<evidence type="ECO:0000256" key="3">
    <source>
        <dbReference type="SAM" id="MobiDB-lite"/>
    </source>
</evidence>
<reference evidence="5 6" key="1">
    <citation type="journal article" date="2020" name="Biotechnol. Biofuels">
        <title>New insights from the biogas microbiome by comprehensive genome-resolved metagenomics of nearly 1600 species originating from multiple anaerobic digesters.</title>
        <authorList>
            <person name="Campanaro S."/>
            <person name="Treu L."/>
            <person name="Rodriguez-R L.M."/>
            <person name="Kovalovszki A."/>
            <person name="Ziels R.M."/>
            <person name="Maus I."/>
            <person name="Zhu X."/>
            <person name="Kougias P.G."/>
            <person name="Basile A."/>
            <person name="Luo G."/>
            <person name="Schluter A."/>
            <person name="Konstantinidis K.T."/>
            <person name="Angelidaki I."/>
        </authorList>
    </citation>
    <scope>NUCLEOTIDE SEQUENCE [LARGE SCALE GENOMIC DNA]</scope>
    <source>
        <strain evidence="5">AS05jafATM_4</strain>
    </source>
</reference>
<dbReference type="InterPro" id="IPR003593">
    <property type="entry name" value="AAA+_ATPase"/>
</dbReference>
<evidence type="ECO:0000256" key="2">
    <source>
        <dbReference type="ARBA" id="ARBA00022840"/>
    </source>
</evidence>
<dbReference type="Gene3D" id="3.40.50.300">
    <property type="entry name" value="P-loop containing nucleotide triphosphate hydrolases"/>
    <property type="match status" value="1"/>
</dbReference>
<organism evidence="5 6">
    <name type="scientific">Desulfitobacterium dehalogenans</name>
    <dbReference type="NCBI Taxonomy" id="36854"/>
    <lineage>
        <taxon>Bacteria</taxon>
        <taxon>Bacillati</taxon>
        <taxon>Bacillota</taxon>
        <taxon>Clostridia</taxon>
        <taxon>Eubacteriales</taxon>
        <taxon>Desulfitobacteriaceae</taxon>
        <taxon>Desulfitobacterium</taxon>
    </lineage>
</organism>
<feature type="compositionally biased region" description="Basic residues" evidence="3">
    <location>
        <begin position="1"/>
        <end position="13"/>
    </location>
</feature>
<dbReference type="GO" id="GO:0005524">
    <property type="term" value="F:ATP binding"/>
    <property type="evidence" value="ECO:0007669"/>
    <property type="project" value="UniProtKB-KW"/>
</dbReference>
<gene>
    <name evidence="5" type="ORF">GX523_14765</name>
</gene>
<dbReference type="PROSITE" id="PS00211">
    <property type="entry name" value="ABC_TRANSPORTER_1"/>
    <property type="match status" value="1"/>
</dbReference>
<feature type="region of interest" description="Disordered" evidence="3">
    <location>
        <begin position="1"/>
        <end position="20"/>
    </location>
</feature>
<keyword evidence="1" id="KW-0547">Nucleotide-binding</keyword>
<dbReference type="EMBL" id="DUTF01000325">
    <property type="protein sequence ID" value="HHY27976.1"/>
    <property type="molecule type" value="Genomic_DNA"/>
</dbReference>
<dbReference type="SMART" id="SM00382">
    <property type="entry name" value="AAA"/>
    <property type="match status" value="1"/>
</dbReference>
<proteinExistence type="predicted"/>
<dbReference type="CDD" id="cd03263">
    <property type="entry name" value="ABC_subfamily_A"/>
    <property type="match status" value="1"/>
</dbReference>
<dbReference type="PROSITE" id="PS50893">
    <property type="entry name" value="ABC_TRANSPORTER_2"/>
    <property type="match status" value="1"/>
</dbReference>
<dbReference type="InterPro" id="IPR027417">
    <property type="entry name" value="P-loop_NTPase"/>
</dbReference>